<organism evidence="2">
    <name type="scientific">Leucothrix mucor</name>
    <dbReference type="NCBI Taxonomy" id="45248"/>
    <lineage>
        <taxon>Bacteria</taxon>
        <taxon>Pseudomonadati</taxon>
        <taxon>Pseudomonadota</taxon>
        <taxon>Gammaproteobacteria</taxon>
        <taxon>Thiotrichales</taxon>
        <taxon>Thiotrichaceae</taxon>
        <taxon>Leucothrix</taxon>
    </lineage>
</organism>
<name>A0A7V2T073_LEUMU</name>
<comment type="similarity">
    <text evidence="1">Belongs to the UPF0149 family.</text>
</comment>
<dbReference type="PANTHER" id="PTHR37528:SF1">
    <property type="entry name" value="UPF0149 PROTEIN YGFB"/>
    <property type="match status" value="1"/>
</dbReference>
<dbReference type="InterPro" id="IPR036255">
    <property type="entry name" value="YgfB-like_sf"/>
</dbReference>
<evidence type="ECO:0000256" key="1">
    <source>
        <dbReference type="ARBA" id="ARBA00038308"/>
    </source>
</evidence>
<protein>
    <submittedName>
        <fullName evidence="2">YecA family protein</fullName>
    </submittedName>
</protein>
<dbReference type="Proteomes" id="UP000885750">
    <property type="component" value="Unassembled WGS sequence"/>
</dbReference>
<dbReference type="SUPFAM" id="SSF101327">
    <property type="entry name" value="YgfB-like"/>
    <property type="match status" value="1"/>
</dbReference>
<gene>
    <name evidence="2" type="ORF">ENJ51_07875</name>
</gene>
<dbReference type="EMBL" id="DRMS01000294">
    <property type="protein sequence ID" value="HFC92716.1"/>
    <property type="molecule type" value="Genomic_DNA"/>
</dbReference>
<accession>A0A7V2T073</accession>
<sequence length="181" mass="20588">MQFSEIQEILIKINSINDVAESHGVASGMLVANTTADQLDWIKQVMGEIEESDLPPDDVIELMGSWFNEIKNHLQDSNLRYELCLPDDDQTLEKRVTALQEWCRGFIMGIAMSGIKDFDELPEDTRDLISDFSRISAEEEFDLDNTDEAEIAYADISQYVRIGVLLINEELQPMKTTSTIH</sequence>
<dbReference type="InterPro" id="IPR011978">
    <property type="entry name" value="YgfB-like"/>
</dbReference>
<dbReference type="Pfam" id="PF03695">
    <property type="entry name" value="UPF0149"/>
    <property type="match status" value="1"/>
</dbReference>
<evidence type="ECO:0000313" key="2">
    <source>
        <dbReference type="EMBL" id="HFC92716.1"/>
    </source>
</evidence>
<comment type="caution">
    <text evidence="2">The sequence shown here is derived from an EMBL/GenBank/DDBJ whole genome shotgun (WGS) entry which is preliminary data.</text>
</comment>
<dbReference type="Gene3D" id="1.20.120.740">
    <property type="entry name" value="YgfB uncharacterised protein family UPF0149, PF03695"/>
    <property type="match status" value="1"/>
</dbReference>
<dbReference type="AlphaFoldDB" id="A0A7V2T073"/>
<proteinExistence type="inferred from homology"/>
<dbReference type="NCBIfam" id="TIGR02292">
    <property type="entry name" value="ygfB_yecA"/>
    <property type="match status" value="1"/>
</dbReference>
<dbReference type="PANTHER" id="PTHR37528">
    <property type="entry name" value="UPF0149 PROTEIN YGFB"/>
    <property type="match status" value="1"/>
</dbReference>
<dbReference type="GO" id="GO:0005829">
    <property type="term" value="C:cytosol"/>
    <property type="evidence" value="ECO:0007669"/>
    <property type="project" value="TreeGrafter"/>
</dbReference>
<reference evidence="2" key="1">
    <citation type="journal article" date="2020" name="mSystems">
        <title>Genome- and Community-Level Interaction Insights into Carbon Utilization and Element Cycling Functions of Hydrothermarchaeota in Hydrothermal Sediment.</title>
        <authorList>
            <person name="Zhou Z."/>
            <person name="Liu Y."/>
            <person name="Xu W."/>
            <person name="Pan J."/>
            <person name="Luo Z.H."/>
            <person name="Li M."/>
        </authorList>
    </citation>
    <scope>NUCLEOTIDE SEQUENCE [LARGE SCALE GENOMIC DNA]</scope>
    <source>
        <strain evidence="2">HyVt-493</strain>
    </source>
</reference>